<keyword evidence="3" id="KW-1185">Reference proteome</keyword>
<proteinExistence type="predicted"/>
<reference evidence="2" key="1">
    <citation type="submission" date="2023-10" db="EMBL/GenBank/DDBJ databases">
        <authorList>
            <person name="Chen Y."/>
            <person name="Shah S."/>
            <person name="Dougan E. K."/>
            <person name="Thang M."/>
            <person name="Chan C."/>
        </authorList>
    </citation>
    <scope>NUCLEOTIDE SEQUENCE [LARGE SCALE GENOMIC DNA]</scope>
</reference>
<feature type="region of interest" description="Disordered" evidence="1">
    <location>
        <begin position="64"/>
        <end position="86"/>
    </location>
</feature>
<dbReference type="EMBL" id="CAUYUJ010000151">
    <property type="protein sequence ID" value="CAK0788988.1"/>
    <property type="molecule type" value="Genomic_DNA"/>
</dbReference>
<feature type="region of interest" description="Disordered" evidence="1">
    <location>
        <begin position="1"/>
        <end position="35"/>
    </location>
</feature>
<gene>
    <name evidence="2" type="ORF">PCOR1329_LOCUS691</name>
</gene>
<feature type="compositionally biased region" description="Gly residues" evidence="1">
    <location>
        <begin position="1"/>
        <end position="29"/>
    </location>
</feature>
<evidence type="ECO:0000256" key="1">
    <source>
        <dbReference type="SAM" id="MobiDB-lite"/>
    </source>
</evidence>
<evidence type="ECO:0000313" key="3">
    <source>
        <dbReference type="Proteomes" id="UP001189429"/>
    </source>
</evidence>
<evidence type="ECO:0008006" key="4">
    <source>
        <dbReference type="Google" id="ProtNLM"/>
    </source>
</evidence>
<feature type="non-terminal residue" evidence="2">
    <location>
        <position position="131"/>
    </location>
</feature>
<sequence>PGGAEGPPAGAPGGGGEPPGREPGGGAGAGDDDSELEIICVSEGPGVVAAGGRDADGGWQRAAAAAAAAERASPEPEEPLWTPDGAGNLTHWCAESRRLFLWQEATGVLYRQEPAGDRAARAALPPPRREA</sequence>
<organism evidence="2 3">
    <name type="scientific">Prorocentrum cordatum</name>
    <dbReference type="NCBI Taxonomy" id="2364126"/>
    <lineage>
        <taxon>Eukaryota</taxon>
        <taxon>Sar</taxon>
        <taxon>Alveolata</taxon>
        <taxon>Dinophyceae</taxon>
        <taxon>Prorocentrales</taxon>
        <taxon>Prorocentraceae</taxon>
        <taxon>Prorocentrum</taxon>
    </lineage>
</organism>
<dbReference type="Proteomes" id="UP001189429">
    <property type="component" value="Unassembled WGS sequence"/>
</dbReference>
<name>A0ABN9PCK9_9DINO</name>
<evidence type="ECO:0000313" key="2">
    <source>
        <dbReference type="EMBL" id="CAK0788988.1"/>
    </source>
</evidence>
<protein>
    <recommendedName>
        <fullName evidence="4">Anaphase-promoting complex subunit 1</fullName>
    </recommendedName>
</protein>
<feature type="non-terminal residue" evidence="2">
    <location>
        <position position="1"/>
    </location>
</feature>
<comment type="caution">
    <text evidence="2">The sequence shown here is derived from an EMBL/GenBank/DDBJ whole genome shotgun (WGS) entry which is preliminary data.</text>
</comment>
<accession>A0ABN9PCK9</accession>